<evidence type="ECO:0000313" key="3">
    <source>
        <dbReference type="Proteomes" id="UP000509367"/>
    </source>
</evidence>
<feature type="domain" description="Phasin" evidence="1">
    <location>
        <begin position="57"/>
        <end position="142"/>
    </location>
</feature>
<dbReference type="EMBL" id="CP054836">
    <property type="protein sequence ID" value="QKV19266.1"/>
    <property type="molecule type" value="Genomic_DNA"/>
</dbReference>
<dbReference type="Pfam" id="PF09361">
    <property type="entry name" value="Phasin_2"/>
    <property type="match status" value="1"/>
</dbReference>
<name>A0A6N1VEA5_9HYPH</name>
<dbReference type="InterPro" id="IPR010234">
    <property type="entry name" value="Phasin_subfam-2"/>
</dbReference>
<protein>
    <submittedName>
        <fullName evidence="2">Phasin</fullName>
    </submittedName>
</protein>
<dbReference type="InterPro" id="IPR018968">
    <property type="entry name" value="Phasin"/>
</dbReference>
<reference evidence="2 3" key="1">
    <citation type="submission" date="2020-06" db="EMBL/GenBank/DDBJ databases">
        <title>Oricola thermophila sp. nov. isolated from a tidal sediments.</title>
        <authorList>
            <person name="Kwon K.K."/>
            <person name="Yang S.-H."/>
            <person name="Park M.-J."/>
        </authorList>
    </citation>
    <scope>NUCLEOTIDE SEQUENCE [LARGE SCALE GENOMIC DNA]</scope>
    <source>
        <strain evidence="2 3">MEBiC13590</strain>
    </source>
</reference>
<dbReference type="KEGG" id="orm:HTY61_12770"/>
<gene>
    <name evidence="2" type="ORF">HTY61_12770</name>
</gene>
<keyword evidence="3" id="KW-1185">Reference proteome</keyword>
<accession>A0A6N1VEA5</accession>
<organism evidence="2 3">
    <name type="scientific">Oricola thermophila</name>
    <dbReference type="NCBI Taxonomy" id="2742145"/>
    <lineage>
        <taxon>Bacteria</taxon>
        <taxon>Pseudomonadati</taxon>
        <taxon>Pseudomonadota</taxon>
        <taxon>Alphaproteobacteria</taxon>
        <taxon>Hyphomicrobiales</taxon>
        <taxon>Ahrensiaceae</taxon>
        <taxon>Oricola</taxon>
    </lineage>
</organism>
<sequence>MAKAATDKTETADVFAFPAMDAAPFADQFRNFAEQGLAKSKEAYDTMKSTMDDAQKTVEKTVETAQEQGSKLSLTAIGAMRANTEASFAHLEKLVGVKSLGEAFEIQTAFFRKQAELAVDQAKEMQSVSKEAFEALSAPVKAATEKAMSSVKVA</sequence>
<proteinExistence type="predicted"/>
<dbReference type="Proteomes" id="UP000509367">
    <property type="component" value="Chromosome"/>
</dbReference>
<dbReference type="AlphaFoldDB" id="A0A6N1VEA5"/>
<dbReference type="RefSeq" id="WP_175277158.1">
    <property type="nucleotide sequence ID" value="NZ_CP054836.1"/>
</dbReference>
<evidence type="ECO:0000313" key="2">
    <source>
        <dbReference type="EMBL" id="QKV19266.1"/>
    </source>
</evidence>
<evidence type="ECO:0000259" key="1">
    <source>
        <dbReference type="Pfam" id="PF09361"/>
    </source>
</evidence>
<dbReference type="NCBIfam" id="TIGR01985">
    <property type="entry name" value="phasin_2"/>
    <property type="match status" value="1"/>
</dbReference>